<dbReference type="InterPro" id="IPR014746">
    <property type="entry name" value="Gln_synth/guanido_kin_cat_dom"/>
</dbReference>
<keyword evidence="12" id="KW-1185">Reference proteome</keyword>
<evidence type="ECO:0000313" key="12">
    <source>
        <dbReference type="Proteomes" id="UP000189177"/>
    </source>
</evidence>
<dbReference type="GO" id="GO:0005524">
    <property type="term" value="F:ATP binding"/>
    <property type="evidence" value="ECO:0007669"/>
    <property type="project" value="UniProtKB-KW"/>
</dbReference>
<gene>
    <name evidence="8" type="primary">gshA</name>
    <name evidence="11" type="ORF">B1A74_09610</name>
</gene>
<evidence type="ECO:0000256" key="4">
    <source>
        <dbReference type="ARBA" id="ARBA00022684"/>
    </source>
</evidence>
<dbReference type="InterPro" id="IPR006334">
    <property type="entry name" value="Glut_cys_ligase"/>
</dbReference>
<dbReference type="Pfam" id="PF04262">
    <property type="entry name" value="Glu_cys_ligase"/>
    <property type="match status" value="1"/>
</dbReference>
<evidence type="ECO:0000256" key="6">
    <source>
        <dbReference type="ARBA" id="ARBA00022840"/>
    </source>
</evidence>
<dbReference type="NCBIfam" id="TIGR01434">
    <property type="entry name" value="glu_cys_ligase"/>
    <property type="match status" value="1"/>
</dbReference>
<dbReference type="OrthoDB" id="9803907at2"/>
<keyword evidence="3 8" id="KW-0436">Ligase</keyword>
<accession>A0A1V2ZX64</accession>
<feature type="domain" description="Glutamate--cysteine ligase" evidence="10">
    <location>
        <begin position="26"/>
        <end position="384"/>
    </location>
</feature>
<dbReference type="AlphaFoldDB" id="A0A1V2ZX64"/>
<dbReference type="PANTHER" id="PTHR38761">
    <property type="entry name" value="GLUTAMATE--CYSTEINE LIGASE"/>
    <property type="match status" value="1"/>
</dbReference>
<proteinExistence type="inferred from homology"/>
<evidence type="ECO:0000256" key="7">
    <source>
        <dbReference type="ARBA" id="ARBA00048819"/>
    </source>
</evidence>
<dbReference type="SUPFAM" id="SSF55931">
    <property type="entry name" value="Glutamine synthetase/guanido kinase"/>
    <property type="match status" value="1"/>
</dbReference>
<dbReference type="EC" id="6.3.2.2" evidence="8"/>
<dbReference type="GO" id="GO:0005829">
    <property type="term" value="C:cytosol"/>
    <property type="evidence" value="ECO:0007669"/>
    <property type="project" value="TreeGrafter"/>
</dbReference>
<dbReference type="GO" id="GO:0006750">
    <property type="term" value="P:glutathione biosynthetic process"/>
    <property type="evidence" value="ECO:0007669"/>
    <property type="project" value="UniProtKB-UniRule"/>
</dbReference>
<dbReference type="RefSeq" id="WP_024329255.1">
    <property type="nucleotide sequence ID" value="NZ_MUZR01000039.1"/>
</dbReference>
<reference evidence="11 12" key="1">
    <citation type="submission" date="2017-02" db="EMBL/GenBank/DDBJ databases">
        <title>Genomic diversity within the haloalkaliphilic genus Thioalkalivibrio.</title>
        <authorList>
            <person name="Ahn A.-C."/>
            <person name="Meier-Kolthoff J."/>
            <person name="Overmars L."/>
            <person name="Richter M."/>
            <person name="Woyke T."/>
            <person name="Sorokin D.Y."/>
            <person name="Muyzer G."/>
        </authorList>
    </citation>
    <scope>NUCLEOTIDE SEQUENCE [LARGE SCALE GENOMIC DNA]</scope>
    <source>
        <strain evidence="11 12">HL17</strain>
    </source>
</reference>
<protein>
    <recommendedName>
        <fullName evidence="8">Glutamate--cysteine ligase</fullName>
        <ecNumber evidence="8">6.3.2.2</ecNumber>
    </recommendedName>
    <alternativeName>
        <fullName evidence="8">Gamma-ECS</fullName>
        <shortName evidence="8">GCS</shortName>
    </alternativeName>
    <alternativeName>
        <fullName evidence="8">Gamma-glutamylcysteine synthetase</fullName>
    </alternativeName>
</protein>
<evidence type="ECO:0000256" key="1">
    <source>
        <dbReference type="ARBA" id="ARBA00005006"/>
    </source>
</evidence>
<comment type="catalytic activity">
    <reaction evidence="7 8 9">
        <text>L-cysteine + L-glutamate + ATP = gamma-L-glutamyl-L-cysteine + ADP + phosphate + H(+)</text>
        <dbReference type="Rhea" id="RHEA:13285"/>
        <dbReference type="ChEBI" id="CHEBI:15378"/>
        <dbReference type="ChEBI" id="CHEBI:29985"/>
        <dbReference type="ChEBI" id="CHEBI:30616"/>
        <dbReference type="ChEBI" id="CHEBI:35235"/>
        <dbReference type="ChEBI" id="CHEBI:43474"/>
        <dbReference type="ChEBI" id="CHEBI:58173"/>
        <dbReference type="ChEBI" id="CHEBI:456216"/>
        <dbReference type="EC" id="6.3.2.2"/>
    </reaction>
</comment>
<dbReference type="InterPro" id="IPR007370">
    <property type="entry name" value="Glu_cys_ligase"/>
</dbReference>
<evidence type="ECO:0000256" key="2">
    <source>
        <dbReference type="ARBA" id="ARBA00008772"/>
    </source>
</evidence>
<evidence type="ECO:0000256" key="5">
    <source>
        <dbReference type="ARBA" id="ARBA00022741"/>
    </source>
</evidence>
<keyword evidence="5 8" id="KW-0547">Nucleotide-binding</keyword>
<sequence length="528" mass="58703">MGSDERNLQALVGRLAEILPAGSLHGRIGLEKETLRVSPEGGPAQTPHPPALGSALTHPYITTDYSEALLEFVTPPFEDVRETLGFLHDLQAFAAASVGDEILWSTSMPCVTADDSAIPVADYGPSNAGRMKTVYRLGLGHRYGRKMQVIAGVHFNYSPREEFWPALAEVLGETDTREFRDARMMGMIRNLLRFGWMVPYLFGASPAVCNSFLEGHGTTLEDFDDDTSYLPHATSLRMGDIGYTNRKEADTGIKADYNTLAGYVDSLRCAINTPSPEWEALGVKVDGEYRQLNANILQIENEYYSTVRPKQPLERFEKPTDALEARGIEYVELRSVDINAQHPLGVDETQLRFLETFALACLLQPSPAFGPGELDAIDANLLQVAHYGRRPGLELQRPQGDTALAGWARELLALMRPVAAVLDQDRPGDPYRRALSEQWGKVEQADLTPSARMLEDMMAREEGFHVHARRLSAQHREAFRSNGPLPRADMLEALARQSLAEQAEIEAADTLDFDTFLQRYFDGTLRHA</sequence>
<name>A0A1V2ZX64_9GAMM</name>
<dbReference type="STRING" id="252474.B1A74_09610"/>
<keyword evidence="6 8" id="KW-0067">ATP-binding</keyword>
<comment type="caution">
    <text evidence="11">The sequence shown here is derived from an EMBL/GenBank/DDBJ whole genome shotgun (WGS) entry which is preliminary data.</text>
</comment>
<evidence type="ECO:0000256" key="8">
    <source>
        <dbReference type="HAMAP-Rule" id="MF_00578"/>
    </source>
</evidence>
<dbReference type="Gene3D" id="3.30.590.20">
    <property type="match status" value="1"/>
</dbReference>
<dbReference type="HAMAP" id="MF_00578">
    <property type="entry name" value="Glu_cys_ligase"/>
    <property type="match status" value="1"/>
</dbReference>
<evidence type="ECO:0000313" key="11">
    <source>
        <dbReference type="EMBL" id="OOC09702.1"/>
    </source>
</evidence>
<dbReference type="UniPathway" id="UPA00142">
    <property type="reaction ID" value="UER00209"/>
</dbReference>
<evidence type="ECO:0000256" key="3">
    <source>
        <dbReference type="ARBA" id="ARBA00022598"/>
    </source>
</evidence>
<dbReference type="PANTHER" id="PTHR38761:SF1">
    <property type="entry name" value="GLUTAMATE--CYSTEINE LIGASE"/>
    <property type="match status" value="1"/>
</dbReference>
<dbReference type="GO" id="GO:0046872">
    <property type="term" value="F:metal ion binding"/>
    <property type="evidence" value="ECO:0007669"/>
    <property type="project" value="TreeGrafter"/>
</dbReference>
<evidence type="ECO:0000256" key="9">
    <source>
        <dbReference type="RuleBase" id="RU004391"/>
    </source>
</evidence>
<keyword evidence="4 8" id="KW-0317">Glutathione biosynthesis</keyword>
<dbReference type="Proteomes" id="UP000189177">
    <property type="component" value="Unassembled WGS sequence"/>
</dbReference>
<evidence type="ECO:0000259" key="10">
    <source>
        <dbReference type="Pfam" id="PF04262"/>
    </source>
</evidence>
<dbReference type="GO" id="GO:0004357">
    <property type="term" value="F:glutamate-cysteine ligase activity"/>
    <property type="evidence" value="ECO:0007669"/>
    <property type="project" value="UniProtKB-UniRule"/>
</dbReference>
<organism evidence="11 12">
    <name type="scientific">Thioalkalivibrio halophilus</name>
    <dbReference type="NCBI Taxonomy" id="252474"/>
    <lineage>
        <taxon>Bacteria</taxon>
        <taxon>Pseudomonadati</taxon>
        <taxon>Pseudomonadota</taxon>
        <taxon>Gammaproteobacteria</taxon>
        <taxon>Chromatiales</taxon>
        <taxon>Ectothiorhodospiraceae</taxon>
        <taxon>Thioalkalivibrio</taxon>
    </lineage>
</organism>
<dbReference type="EMBL" id="MUZR01000039">
    <property type="protein sequence ID" value="OOC09702.1"/>
    <property type="molecule type" value="Genomic_DNA"/>
</dbReference>
<comment type="similarity">
    <text evidence="2 8">Belongs to the glutamate--cysteine ligase type 1 family. Type 1 subfamily.</text>
</comment>
<comment type="pathway">
    <text evidence="1 8 9">Sulfur metabolism; glutathione biosynthesis; glutathione from L-cysteine and L-glutamate: step 1/2.</text>
</comment>